<protein>
    <submittedName>
        <fullName evidence="1">Uncharacterized protein</fullName>
    </submittedName>
</protein>
<evidence type="ECO:0000313" key="2">
    <source>
        <dbReference type="Proteomes" id="UP000034103"/>
    </source>
</evidence>
<evidence type="ECO:0000313" key="1">
    <source>
        <dbReference type="EMBL" id="AKE66418.1"/>
    </source>
</evidence>
<dbReference type="AlphaFoldDB" id="A0A0F6RNS7"/>
<accession>A0A0F6RNS7</accession>
<name>A0A0F6RNS7_MICAE</name>
<proteinExistence type="predicted"/>
<reference evidence="1 2" key="1">
    <citation type="journal article" date="2015" name="Genome Announc.">
        <title>Complete Genome Sequence of Microcystis aeruginosa NIES-2549, a Bloom-Forming Cyanobacterium from Lake Kasumigaura, Japan.</title>
        <authorList>
            <person name="Yamaguchi H."/>
            <person name="Suzuki S."/>
            <person name="Tanabe Y."/>
            <person name="Osana Y."/>
            <person name="Shimura Y."/>
            <person name="Ishida K."/>
            <person name="Kawachi M."/>
        </authorList>
    </citation>
    <scope>NUCLEOTIDE SEQUENCE [LARGE SCALE GENOMIC DNA]</scope>
    <source>
        <strain evidence="1 2">NIES-2549</strain>
    </source>
</reference>
<dbReference type="Proteomes" id="UP000034103">
    <property type="component" value="Chromosome"/>
</dbReference>
<sequence>MDNFFAEKLPIRPYFHQLKAGLGDNSQIILSSFSLTVSGGYIN</sequence>
<gene>
    <name evidence="1" type="ORF">MYAER_4094</name>
</gene>
<organism evidence="1 2">
    <name type="scientific">Microcystis aeruginosa NIES-2549</name>
    <dbReference type="NCBI Taxonomy" id="1641812"/>
    <lineage>
        <taxon>Bacteria</taxon>
        <taxon>Bacillati</taxon>
        <taxon>Cyanobacteriota</taxon>
        <taxon>Cyanophyceae</taxon>
        <taxon>Oscillatoriophycideae</taxon>
        <taxon>Chroococcales</taxon>
        <taxon>Microcystaceae</taxon>
        <taxon>Microcystis</taxon>
    </lineage>
</organism>
<dbReference type="PATRIC" id="fig|1641812.3.peg.4232"/>
<dbReference type="EMBL" id="CP011304">
    <property type="protein sequence ID" value="AKE66418.1"/>
    <property type="molecule type" value="Genomic_DNA"/>
</dbReference>
<dbReference type="HOGENOM" id="CLU_3235998_0_0_3"/>